<dbReference type="PANTHER" id="PTHR13504:SF38">
    <property type="entry name" value="FIDO DOMAIN-CONTAINING PROTEIN"/>
    <property type="match status" value="1"/>
</dbReference>
<evidence type="ECO:0000256" key="2">
    <source>
        <dbReference type="PIRSR" id="PIRSR640198-1"/>
    </source>
</evidence>
<dbReference type="SUPFAM" id="SSF140931">
    <property type="entry name" value="Fic-like"/>
    <property type="match status" value="1"/>
</dbReference>
<evidence type="ECO:0000259" key="4">
    <source>
        <dbReference type="PROSITE" id="PS51459"/>
    </source>
</evidence>
<dbReference type="PIRSF" id="PIRSF038925">
    <property type="entry name" value="AMP-prot_trans"/>
    <property type="match status" value="1"/>
</dbReference>
<feature type="active site" evidence="2">
    <location>
        <position position="217"/>
    </location>
</feature>
<dbReference type="InterPro" id="IPR003812">
    <property type="entry name" value="Fido"/>
</dbReference>
<organism evidence="5 6">
    <name type="scientific">candidate division WWE3 bacterium CG10_big_fil_rev_8_21_14_0_10_32_10</name>
    <dbReference type="NCBI Taxonomy" id="1975090"/>
    <lineage>
        <taxon>Bacteria</taxon>
        <taxon>Katanobacteria</taxon>
    </lineage>
</organism>
<feature type="binding site" evidence="1">
    <location>
        <position position="259"/>
    </location>
    <ligand>
        <name>ATP</name>
        <dbReference type="ChEBI" id="CHEBI:30616"/>
    </ligand>
</feature>
<feature type="domain" description="Fido" evidence="4">
    <location>
        <begin position="131"/>
        <end position="281"/>
    </location>
</feature>
<feature type="binding site" evidence="1">
    <location>
        <position position="217"/>
    </location>
    <ligand>
        <name>ATP</name>
        <dbReference type="ChEBI" id="CHEBI:30616"/>
    </ligand>
</feature>
<dbReference type="PROSITE" id="PS51459">
    <property type="entry name" value="FIDO"/>
    <property type="match status" value="1"/>
</dbReference>
<dbReference type="InterPro" id="IPR036597">
    <property type="entry name" value="Fido-like_dom_sf"/>
</dbReference>
<dbReference type="Proteomes" id="UP000230214">
    <property type="component" value="Unassembled WGS sequence"/>
</dbReference>
<dbReference type="Gene3D" id="1.10.3290.10">
    <property type="entry name" value="Fido-like domain"/>
    <property type="match status" value="1"/>
</dbReference>
<evidence type="ECO:0000256" key="1">
    <source>
        <dbReference type="PIRSR" id="PIRSR038925-1"/>
    </source>
</evidence>
<evidence type="ECO:0000256" key="3">
    <source>
        <dbReference type="PIRSR" id="PIRSR640198-2"/>
    </source>
</evidence>
<dbReference type="InterPro" id="IPR025758">
    <property type="entry name" value="Fic/DOC_N"/>
</dbReference>
<dbReference type="Pfam" id="PF13784">
    <property type="entry name" value="Fic_N"/>
    <property type="match status" value="1"/>
</dbReference>
<dbReference type="InterPro" id="IPR026287">
    <property type="entry name" value="SoFic-like"/>
</dbReference>
<feature type="binding site" evidence="3">
    <location>
        <begin position="221"/>
        <end position="228"/>
    </location>
    <ligand>
        <name>ATP</name>
        <dbReference type="ChEBI" id="CHEBI:30616"/>
    </ligand>
</feature>
<feature type="binding site" evidence="1">
    <location>
        <begin position="222"/>
        <end position="228"/>
    </location>
    <ligand>
        <name>ATP</name>
        <dbReference type="ChEBI" id="CHEBI:30616"/>
    </ligand>
</feature>
<evidence type="ECO:0000313" key="5">
    <source>
        <dbReference type="EMBL" id="PIR43392.1"/>
    </source>
</evidence>
<keyword evidence="1" id="KW-0547">Nucleotide-binding</keyword>
<name>A0A2H0RA33_UNCKA</name>
<reference evidence="5 6" key="1">
    <citation type="submission" date="2017-09" db="EMBL/GenBank/DDBJ databases">
        <title>Depth-based differentiation of microbial function through sediment-hosted aquifers and enrichment of novel symbionts in the deep terrestrial subsurface.</title>
        <authorList>
            <person name="Probst A.J."/>
            <person name="Ladd B."/>
            <person name="Jarett J.K."/>
            <person name="Geller-Mcgrath D.E."/>
            <person name="Sieber C.M."/>
            <person name="Emerson J.B."/>
            <person name="Anantharaman K."/>
            <person name="Thomas B.C."/>
            <person name="Malmstrom R."/>
            <person name="Stieglmeier M."/>
            <person name="Klingl A."/>
            <person name="Woyke T."/>
            <person name="Ryan C.M."/>
            <person name="Banfield J.F."/>
        </authorList>
    </citation>
    <scope>NUCLEOTIDE SEQUENCE [LARGE SCALE GENOMIC DNA]</scope>
    <source>
        <strain evidence="5">CG10_big_fil_rev_8_21_14_0_10_32_10</strain>
    </source>
</reference>
<gene>
    <name evidence="5" type="ORF">COV24_03025</name>
</gene>
<feature type="binding site" evidence="1">
    <location>
        <position position="82"/>
    </location>
    <ligand>
        <name>ATP</name>
        <dbReference type="ChEBI" id="CHEBI:30616"/>
    </ligand>
</feature>
<dbReference type="GO" id="GO:0005524">
    <property type="term" value="F:ATP binding"/>
    <property type="evidence" value="ECO:0007669"/>
    <property type="project" value="UniProtKB-KW"/>
</dbReference>
<evidence type="ECO:0000313" key="6">
    <source>
        <dbReference type="Proteomes" id="UP000230214"/>
    </source>
</evidence>
<dbReference type="PANTHER" id="PTHR13504">
    <property type="entry name" value="FIDO DOMAIN-CONTAINING PROTEIN DDB_G0283145"/>
    <property type="match status" value="1"/>
</dbReference>
<dbReference type="Pfam" id="PF02661">
    <property type="entry name" value="Fic"/>
    <property type="match status" value="1"/>
</dbReference>
<proteinExistence type="predicted"/>
<dbReference type="EMBL" id="PCXU01000025">
    <property type="protein sequence ID" value="PIR43392.1"/>
    <property type="molecule type" value="Genomic_DNA"/>
</dbReference>
<sequence length="384" mass="43795">MYTMLMLTENEVKKLRDALPGYKRDIFPPILEDLYDNKLVSLLGEANRAIGNLNNAKKIIPNPDLLSGPLLFKEAFASSEIEGTQTTVRDVIQEEVELSFESRYDQIQAREVVNHIEASKTGLRLIKEYPLVSRVLKEMHSQLLEGVRGKHKTLGDFRVGPNAIEKGNEIVYFPPEAKDVSDLMSRLERYLNNPGDKDIYDPLIRAAVTHYEFEAIHPFADGNGRLGRVLISLQLINEKVLTYPVLYLSGFLLREKKNYQECLLRVTTHSDWKGWITFFLRGIKEQATRSEEIVQSIYDLRKNTEQTAKSMTQSPNVNEIVDLMFSRRVLTARLVRESLNMSHSGARKLLVKLTKAGLLSLINSGNSKANYYVNEPLVKLLENI</sequence>
<dbReference type="AlphaFoldDB" id="A0A2H0RA33"/>
<accession>A0A2H0RA33</accession>
<keyword evidence="1" id="KW-0067">ATP-binding</keyword>
<protein>
    <recommendedName>
        <fullName evidence="4">Fido domain-containing protein</fullName>
    </recommendedName>
</protein>
<dbReference type="InterPro" id="IPR040198">
    <property type="entry name" value="Fido_containing"/>
</dbReference>
<comment type="caution">
    <text evidence="5">The sequence shown here is derived from an EMBL/GenBank/DDBJ whole genome shotgun (WGS) entry which is preliminary data.</text>
</comment>